<dbReference type="PANTHER" id="PTHR10264">
    <property type="entry name" value="BAND 7 PROTEIN-RELATED"/>
    <property type="match status" value="1"/>
</dbReference>
<evidence type="ECO:0000259" key="3">
    <source>
        <dbReference type="SMART" id="SM00244"/>
    </source>
</evidence>
<accession>A0A6B9ZQP8</accession>
<dbReference type="InterPro" id="IPR043202">
    <property type="entry name" value="Band-7_stomatin-like"/>
</dbReference>
<evidence type="ECO:0000256" key="2">
    <source>
        <dbReference type="ARBA" id="ARBA00008164"/>
    </source>
</evidence>
<protein>
    <submittedName>
        <fullName evidence="4">Slipin family protein</fullName>
    </submittedName>
</protein>
<organism evidence="4 5">
    <name type="scientific">Chitinophaga agri</name>
    <dbReference type="NCBI Taxonomy" id="2703787"/>
    <lineage>
        <taxon>Bacteria</taxon>
        <taxon>Pseudomonadati</taxon>
        <taxon>Bacteroidota</taxon>
        <taxon>Chitinophagia</taxon>
        <taxon>Chitinophagales</taxon>
        <taxon>Chitinophagaceae</taxon>
        <taxon>Chitinophaga</taxon>
    </lineage>
</organism>
<dbReference type="EMBL" id="CP048113">
    <property type="protein sequence ID" value="QHS64045.1"/>
    <property type="molecule type" value="Genomic_DNA"/>
</dbReference>
<dbReference type="Proteomes" id="UP000476411">
    <property type="component" value="Chromosome"/>
</dbReference>
<dbReference type="SUPFAM" id="SSF117892">
    <property type="entry name" value="Band 7/SPFH domain"/>
    <property type="match status" value="1"/>
</dbReference>
<dbReference type="InterPro" id="IPR036013">
    <property type="entry name" value="Band_7/SPFH_dom_sf"/>
</dbReference>
<dbReference type="Gene3D" id="3.30.479.30">
    <property type="entry name" value="Band 7 domain"/>
    <property type="match status" value="1"/>
</dbReference>
<dbReference type="KEGG" id="chih:GWR21_18475"/>
<comment type="subcellular location">
    <subcellularLocation>
        <location evidence="1">Membrane</location>
        <topology evidence="1">Single-pass membrane protein</topology>
    </subcellularLocation>
</comment>
<sequence length="370" mass="42253">MLDVITVKQQETGLVYENNRLHAVLGTGKYAYWKGVVERTYSICDMAKPFQPTIDLNILLEHQELAEKLEIITVEQQELALMFENGLMKSVLPAGQHAYWKGLVKRRVVIADLSKFEITEPIDRAVLVKPEVQAYVRVFNVESYEKGLLYVDGKFEKELAPGLHYYWKNPTAITLYKTDMRQSQLEVNGQEILTKDKANIRINFTVRYGIADIYKLVENKDYEKQVYVLLQLALREQIAAYTLDELLDKRDDISPLVMNSVKDKALQVGLTLLDCGIRDIILPGDVKEIMNQVLIAEKKAQANSIMRREETASTRSLLNTARLMEENEMLFKLKEMEYVEKIADKISSISVSGGDIVGQLKQIFVPAKKG</sequence>
<dbReference type="GO" id="GO:0005886">
    <property type="term" value="C:plasma membrane"/>
    <property type="evidence" value="ECO:0007669"/>
    <property type="project" value="InterPro"/>
</dbReference>
<dbReference type="CDD" id="cd13438">
    <property type="entry name" value="SPFH_eoslipins_u2"/>
    <property type="match status" value="1"/>
</dbReference>
<dbReference type="AlphaFoldDB" id="A0A6B9ZQP8"/>
<dbReference type="SMART" id="SM00244">
    <property type="entry name" value="PHB"/>
    <property type="match status" value="1"/>
</dbReference>
<name>A0A6B9ZQP8_9BACT</name>
<dbReference type="PANTHER" id="PTHR10264:SF83">
    <property type="entry name" value="BLL5629 PROTEIN"/>
    <property type="match status" value="1"/>
</dbReference>
<dbReference type="InterPro" id="IPR001972">
    <property type="entry name" value="Stomatin_HflK_fam"/>
</dbReference>
<evidence type="ECO:0000256" key="1">
    <source>
        <dbReference type="ARBA" id="ARBA00004167"/>
    </source>
</evidence>
<comment type="similarity">
    <text evidence="2">Belongs to the band 7/mec-2 family.</text>
</comment>
<feature type="domain" description="Band 7" evidence="3">
    <location>
        <begin position="136"/>
        <end position="294"/>
    </location>
</feature>
<dbReference type="PRINTS" id="PR00721">
    <property type="entry name" value="STOMATIN"/>
</dbReference>
<dbReference type="Pfam" id="PF01145">
    <property type="entry name" value="Band_7"/>
    <property type="match status" value="1"/>
</dbReference>
<reference evidence="4 5" key="1">
    <citation type="submission" date="2020-01" db="EMBL/GenBank/DDBJ databases">
        <title>Complete genome sequence of Chitinophaga sp. H33E-04 isolated from quinoa roots.</title>
        <authorList>
            <person name="Weon H.-Y."/>
            <person name="Lee S.A."/>
        </authorList>
    </citation>
    <scope>NUCLEOTIDE SEQUENCE [LARGE SCALE GENOMIC DNA]</scope>
    <source>
        <strain evidence="4 5">H33E-04</strain>
    </source>
</reference>
<keyword evidence="5" id="KW-1185">Reference proteome</keyword>
<gene>
    <name evidence="4" type="ORF">GWR21_18475</name>
</gene>
<evidence type="ECO:0000313" key="5">
    <source>
        <dbReference type="Proteomes" id="UP000476411"/>
    </source>
</evidence>
<evidence type="ECO:0000313" key="4">
    <source>
        <dbReference type="EMBL" id="QHS64045.1"/>
    </source>
</evidence>
<dbReference type="InterPro" id="IPR001107">
    <property type="entry name" value="Band_7"/>
</dbReference>
<proteinExistence type="inferred from homology"/>